<dbReference type="PANTHER" id="PTHR48106:SF2">
    <property type="entry name" value="ZN2+-BINDING DEHYDROGENASE"/>
    <property type="match status" value="1"/>
</dbReference>
<dbReference type="InterPro" id="IPR036291">
    <property type="entry name" value="NAD(P)-bd_dom_sf"/>
</dbReference>
<dbReference type="AlphaFoldDB" id="A0A0U4WM54"/>
<dbReference type="KEGG" id="asoc:CB4_03635"/>
<dbReference type="GO" id="GO:0016651">
    <property type="term" value="F:oxidoreductase activity, acting on NAD(P)H"/>
    <property type="evidence" value="ECO:0007669"/>
    <property type="project" value="TreeGrafter"/>
</dbReference>
<gene>
    <name evidence="3" type="primary">ppsC_2</name>
    <name evidence="3" type="ORF">CB4_03635</name>
</gene>
<dbReference type="InterPro" id="IPR020843">
    <property type="entry name" value="ER"/>
</dbReference>
<keyword evidence="3" id="KW-0012">Acyltransferase</keyword>
<keyword evidence="2" id="KW-0560">Oxidoreductase</keyword>
<dbReference type="PANTHER" id="PTHR48106">
    <property type="entry name" value="QUINONE OXIDOREDUCTASE PIG3-RELATED"/>
    <property type="match status" value="1"/>
</dbReference>
<dbReference type="Proteomes" id="UP000217696">
    <property type="component" value="Chromosome"/>
</dbReference>
<dbReference type="EMBL" id="AP017312">
    <property type="protein sequence ID" value="BAU29435.1"/>
    <property type="molecule type" value="Genomic_DNA"/>
</dbReference>
<organism evidence="3 4">
    <name type="scientific">Aneurinibacillus soli</name>
    <dbReference type="NCBI Taxonomy" id="1500254"/>
    <lineage>
        <taxon>Bacteria</taxon>
        <taxon>Bacillati</taxon>
        <taxon>Bacillota</taxon>
        <taxon>Bacilli</taxon>
        <taxon>Bacillales</taxon>
        <taxon>Paenibacillaceae</taxon>
        <taxon>Aneurinibacillus group</taxon>
        <taxon>Aneurinibacillus</taxon>
    </lineage>
</organism>
<accession>A0A0U4WM54</accession>
<sequence>MELETKCIRFYEFGIPKNVLKVENKKIEKLERGEVLVRMIVRPINPSDLIPITGAYSHRITLPAIPGYEGVGIVEEVGPFVSQQLIGKRVLPLRGEGTWQEYVKAPADLVVPIPNCIDDYIAAQLYINPITAWLTCTEVLKLRPDDVLLVNACGSSIGRLFAQLSKVIGFKLIAVTRNNTYTEELLQLGASYVINTMETPVHKTVMELTNGLGANAAIDSVGGSSGTELAFCIRPSGTFLTIGLLSGTPVNWADVTNKAKVNVKMFHLRHWNQQVSVQTWQKTFNHLMSLIIDGRLKFMMPVSAYDLQDVHDAVRFSEVSTRNQGKIFLIN</sequence>
<dbReference type="SMART" id="SM00829">
    <property type="entry name" value="PKS_ER"/>
    <property type="match status" value="1"/>
</dbReference>
<evidence type="ECO:0000313" key="4">
    <source>
        <dbReference type="Proteomes" id="UP000217696"/>
    </source>
</evidence>
<dbReference type="InterPro" id="IPR011032">
    <property type="entry name" value="GroES-like_sf"/>
</dbReference>
<name>A0A0U4WM54_9BACL</name>
<protein>
    <submittedName>
        <fullName evidence="3">Phthiocerol synthesis polyketide synthase type I PpsC</fullName>
        <ecNumber evidence="3">2.3.1.41</ecNumber>
    </submittedName>
</protein>
<dbReference type="Pfam" id="PF00107">
    <property type="entry name" value="ADH_zinc_N"/>
    <property type="match status" value="1"/>
</dbReference>
<keyword evidence="3" id="KW-0808">Transferase</keyword>
<evidence type="ECO:0000256" key="2">
    <source>
        <dbReference type="ARBA" id="ARBA00023002"/>
    </source>
</evidence>
<dbReference type="GO" id="GO:0070402">
    <property type="term" value="F:NADPH binding"/>
    <property type="evidence" value="ECO:0007669"/>
    <property type="project" value="TreeGrafter"/>
</dbReference>
<dbReference type="Gene3D" id="3.90.180.10">
    <property type="entry name" value="Medium-chain alcohol dehydrogenases, catalytic domain"/>
    <property type="match status" value="1"/>
</dbReference>
<dbReference type="SUPFAM" id="SSF51735">
    <property type="entry name" value="NAD(P)-binding Rossmann-fold domains"/>
    <property type="match status" value="1"/>
</dbReference>
<dbReference type="InterPro" id="IPR013154">
    <property type="entry name" value="ADH-like_N"/>
</dbReference>
<reference evidence="3 4" key="1">
    <citation type="submission" date="2015-12" db="EMBL/GenBank/DDBJ databases">
        <title>Genome sequence of Aneurinibacillus soli.</title>
        <authorList>
            <person name="Lee J.S."/>
            <person name="Lee K.C."/>
            <person name="Kim K.K."/>
            <person name="Lee B.W."/>
        </authorList>
    </citation>
    <scope>NUCLEOTIDE SEQUENCE [LARGE SCALE GENOMIC DNA]</scope>
    <source>
        <strain evidence="3 4">CB4</strain>
    </source>
</reference>
<proteinExistence type="predicted"/>
<dbReference type="SUPFAM" id="SSF50129">
    <property type="entry name" value="GroES-like"/>
    <property type="match status" value="1"/>
</dbReference>
<evidence type="ECO:0000313" key="3">
    <source>
        <dbReference type="EMBL" id="BAU29435.1"/>
    </source>
</evidence>
<dbReference type="CDD" id="cd05282">
    <property type="entry name" value="ETR_like"/>
    <property type="match status" value="1"/>
</dbReference>
<dbReference type="InterPro" id="IPR013149">
    <property type="entry name" value="ADH-like_C"/>
</dbReference>
<dbReference type="Pfam" id="PF08240">
    <property type="entry name" value="ADH_N"/>
    <property type="match status" value="1"/>
</dbReference>
<keyword evidence="1" id="KW-0521">NADP</keyword>
<dbReference type="Gene3D" id="3.40.50.720">
    <property type="entry name" value="NAD(P)-binding Rossmann-like Domain"/>
    <property type="match status" value="1"/>
</dbReference>
<keyword evidence="4" id="KW-1185">Reference proteome</keyword>
<evidence type="ECO:0000256" key="1">
    <source>
        <dbReference type="ARBA" id="ARBA00022857"/>
    </source>
</evidence>
<dbReference type="GO" id="GO:0004315">
    <property type="term" value="F:3-oxoacyl-[acyl-carrier-protein] synthase activity"/>
    <property type="evidence" value="ECO:0007669"/>
    <property type="project" value="UniProtKB-EC"/>
</dbReference>
<dbReference type="EC" id="2.3.1.41" evidence="3"/>